<keyword evidence="3" id="KW-0813">Transport</keyword>
<evidence type="ECO:0000313" key="9">
    <source>
        <dbReference type="Proteomes" id="UP000019149"/>
    </source>
</evidence>
<dbReference type="InterPro" id="IPR024314">
    <property type="entry name" value="SUFU_C"/>
</dbReference>
<dbReference type="EMBL" id="APAU02000062">
    <property type="protein sequence ID" value="EUB58414.1"/>
    <property type="molecule type" value="Genomic_DNA"/>
</dbReference>
<evidence type="ECO:0000313" key="8">
    <source>
        <dbReference type="EMBL" id="EUB58414.1"/>
    </source>
</evidence>
<dbReference type="InterPro" id="IPR011990">
    <property type="entry name" value="TPR-like_helical_dom_sf"/>
</dbReference>
<feature type="compositionally biased region" description="Low complexity" evidence="5">
    <location>
        <begin position="1236"/>
        <end position="1255"/>
    </location>
</feature>
<dbReference type="GO" id="GO:0005829">
    <property type="term" value="C:cytosol"/>
    <property type="evidence" value="ECO:0007669"/>
    <property type="project" value="UniProtKB-SubCell"/>
</dbReference>
<accession>W6UXW6</accession>
<dbReference type="SUPFAM" id="SSF103359">
    <property type="entry name" value="Suppressor of Fused, N-terminal domain"/>
    <property type="match status" value="2"/>
</dbReference>
<organism evidence="8 9">
    <name type="scientific">Echinococcus granulosus</name>
    <name type="common">Hydatid tapeworm</name>
    <dbReference type="NCBI Taxonomy" id="6210"/>
    <lineage>
        <taxon>Eukaryota</taxon>
        <taxon>Metazoa</taxon>
        <taxon>Spiralia</taxon>
        <taxon>Lophotrochozoa</taxon>
        <taxon>Platyhelminthes</taxon>
        <taxon>Cestoda</taxon>
        <taxon>Eucestoda</taxon>
        <taxon>Cyclophyllidea</taxon>
        <taxon>Taeniidae</taxon>
        <taxon>Echinococcus</taxon>
        <taxon>Echinococcus granulosus group</taxon>
    </lineage>
</organism>
<proteinExistence type="inferred from homology"/>
<dbReference type="OrthoDB" id="10252405at2759"/>
<dbReference type="Pfam" id="PF12470">
    <property type="entry name" value="SUFU_C"/>
    <property type="match status" value="1"/>
</dbReference>
<comment type="subcellular location">
    <subcellularLocation>
        <location evidence="1">Cytoplasm</location>
        <location evidence="1">Cytosol</location>
    </subcellularLocation>
</comment>
<feature type="domain" description="Suppressor of fused C-terminal" evidence="7">
    <location>
        <begin position="1049"/>
        <end position="1168"/>
    </location>
</feature>
<evidence type="ECO:0000256" key="3">
    <source>
        <dbReference type="ARBA" id="ARBA00022448"/>
    </source>
</evidence>
<evidence type="ECO:0000259" key="7">
    <source>
        <dbReference type="Pfam" id="PF12470"/>
    </source>
</evidence>
<gene>
    <name evidence="8" type="ORF">EGR_06701</name>
</gene>
<dbReference type="InterPro" id="IPR007317">
    <property type="entry name" value="GET4"/>
</dbReference>
<dbReference type="GeneID" id="36342416"/>
<keyword evidence="4" id="KW-0963">Cytoplasm</keyword>
<protein>
    <submittedName>
        <fullName evidence="8">Suppressor of fused</fullName>
    </submittedName>
</protein>
<dbReference type="Pfam" id="PF04190">
    <property type="entry name" value="GET4"/>
    <property type="match status" value="1"/>
</dbReference>
<dbReference type="GO" id="GO:0005634">
    <property type="term" value="C:nucleus"/>
    <property type="evidence" value="ECO:0007669"/>
    <property type="project" value="TreeGrafter"/>
</dbReference>
<dbReference type="PANTHER" id="PTHR10928">
    <property type="entry name" value="SUPPRESSOR OF FUSED"/>
    <property type="match status" value="1"/>
</dbReference>
<dbReference type="FunFam" id="1.25.40.10:FF:000060">
    <property type="entry name" value="Golgi to ER traffic protein 4 homolog"/>
    <property type="match status" value="1"/>
</dbReference>
<dbReference type="KEGG" id="egl:EGR_06701"/>
<dbReference type="Proteomes" id="UP000019149">
    <property type="component" value="Unassembled WGS sequence"/>
</dbReference>
<dbReference type="RefSeq" id="XP_024349610.1">
    <property type="nucleotide sequence ID" value="XM_024495950.1"/>
</dbReference>
<comment type="caution">
    <text evidence="8">The sequence shown here is derived from an EMBL/GenBank/DDBJ whole genome shotgun (WGS) entry which is preliminary data.</text>
</comment>
<feature type="compositionally biased region" description="Low complexity" evidence="5">
    <location>
        <begin position="1262"/>
        <end position="1274"/>
    </location>
</feature>
<dbReference type="PANTHER" id="PTHR10928:SF2">
    <property type="entry name" value="SUPPRESSOR OF FUSED HOMOLOG"/>
    <property type="match status" value="1"/>
</dbReference>
<dbReference type="STRING" id="6210.W6UXW6"/>
<dbReference type="OMA" id="DYINERM"/>
<feature type="domain" description="Suppressor of fused-like" evidence="6">
    <location>
        <begin position="342"/>
        <end position="494"/>
    </location>
</feature>
<evidence type="ECO:0000256" key="2">
    <source>
        <dbReference type="ARBA" id="ARBA00005351"/>
    </source>
</evidence>
<keyword evidence="9" id="KW-1185">Reference proteome</keyword>
<evidence type="ECO:0000256" key="5">
    <source>
        <dbReference type="SAM" id="MobiDB-lite"/>
    </source>
</evidence>
<dbReference type="CTD" id="36342416"/>
<name>W6UXW6_ECHGR</name>
<dbReference type="Pfam" id="PF05076">
    <property type="entry name" value="SUFU"/>
    <property type="match status" value="1"/>
</dbReference>
<dbReference type="Gene3D" id="1.25.40.10">
    <property type="entry name" value="Tetratricopeptide repeat domain"/>
    <property type="match status" value="1"/>
</dbReference>
<feature type="region of interest" description="Disordered" evidence="5">
    <location>
        <begin position="1233"/>
        <end position="1274"/>
    </location>
</feature>
<dbReference type="Gene3D" id="3.30.1360.230">
    <property type="entry name" value="Sufu, C-terminal domain"/>
    <property type="match status" value="1"/>
</dbReference>
<dbReference type="GO" id="GO:0045048">
    <property type="term" value="P:protein insertion into ER membrane"/>
    <property type="evidence" value="ECO:0007669"/>
    <property type="project" value="InterPro"/>
</dbReference>
<evidence type="ECO:0000256" key="4">
    <source>
        <dbReference type="ARBA" id="ARBA00022490"/>
    </source>
</evidence>
<reference evidence="8 9" key="1">
    <citation type="journal article" date="2013" name="Nat. Genet.">
        <title>The genome of the hydatid tapeworm Echinococcus granulosus.</title>
        <authorList>
            <person name="Zheng H."/>
            <person name="Zhang W."/>
            <person name="Zhang L."/>
            <person name="Zhang Z."/>
            <person name="Li J."/>
            <person name="Lu G."/>
            <person name="Zhu Y."/>
            <person name="Wang Y."/>
            <person name="Huang Y."/>
            <person name="Liu J."/>
            <person name="Kang H."/>
            <person name="Chen J."/>
            <person name="Wang L."/>
            <person name="Chen A."/>
            <person name="Yu S."/>
            <person name="Gao Z."/>
            <person name="Jin L."/>
            <person name="Gu W."/>
            <person name="Wang Z."/>
            <person name="Zhao L."/>
            <person name="Shi B."/>
            <person name="Wen H."/>
            <person name="Lin R."/>
            <person name="Jones M.K."/>
            <person name="Brejova B."/>
            <person name="Vinar T."/>
            <person name="Zhao G."/>
            <person name="McManus D.P."/>
            <person name="Chen Z."/>
            <person name="Zhou Y."/>
            <person name="Wang S."/>
        </authorList>
    </citation>
    <scope>NUCLEOTIDE SEQUENCE [LARGE SCALE GENOMIC DNA]</scope>
</reference>
<dbReference type="InterPro" id="IPR020941">
    <property type="entry name" value="SUFU-like_domain"/>
</dbReference>
<dbReference type="InterPro" id="IPR007768">
    <property type="entry name" value="Suppressor_of_fused"/>
</dbReference>
<sequence length="1353" mass="146535">MNSKLYQRIQTAQEEKRFYEAHQLYKTVYFRCSLRKNYTESLECLLKGVNFFLENHQWESGSDLACLYVDVLIKSNREITDANLRDLCKFVSAMPSSCVDRGKFISKCLSLFSKNEGILCAFNEFLGRQLFVEGALPQARSRIMLAGDGYKVGCFLIEMHQRYGLVSEIDLFVAQAVLQFLCVKKTSLAALTFHTYTRHHPRLEAGPPFIHFPLLNFVWLLMLAIERKHTYDIFAFLCAQYRPQLMRDPSYTEYIEKISQVYFGAQRQNDPFSGILSNLVRMLGDDGDLLDGNDSAIGSPHTPAAADMGLGLQAIYRACYRLYPDQPSPLQVTALRKFWMGGPDPLDYIYMFSNPGLAEARSPPHWHYVTNGLSDLYGDARLHKIQGISSAAASRASEMISCSTSADGPSGFGFELTFRLRREPGEKSPPTWPAHLLQSLARYVFRSQAQLLPGDHIPWHFPALEVSRIRHMLLVDDPQLAKINTPYGWVCFLQSDDSSSYALPAAQFALSVPASEAIQDSFFITTRMSFDIFTRKCCSRTTGFPIKINNIKLSLLAWVEEYGLTSLRLAPRHTLKEPAHLLVLPVPSPGKTAAATALVADGVAATVPACLTVRVFECGRWRMRVEAPVRRRGHRHATPNCIALLQPPFSPNALRSGTPSILCDEHFDYAHNRGGGNGNGRVEGKRSLLKELFVCPPPLSRSTATSVPSVSVPLIGLLTSSILGGLMLHYNPIVGLCDEELRLVQRWTGGQVADILRQQGTTGGGLLVTDLWREQSIFELEPGLADYINERMRREGSNLSGVTTQFFAWAAIDPLQLAELLPGETEATAATTAVASQRNCAVAMETDDSGSVTTLHKAPSSVVTHIPASIKADEDVIVDVVGDGSVCSNDPPKAKTAKNESTLPVTEIPDMGMGSTTAEESQQHQAASAGKDFFAIPLVSIVALLPLSPITNVGEKREGANTFRNGVASTNTALNSSASPLDLLTGMRLRRTTTGSISNPGCFMASGGGCGGGGSSSLPGTPGSSIGGGVGGCGDSAPCTPLAHLSLSPTSLEMHPSRAIDCLDVHFSIEAGELLPLAICDRLKHGRHFTFLNANSPEHAITLVPPGVTGAMVSPDVPFVSRGPWLQIYLPKDFLGQLERQFLILQYPDEVVLPLVFRWPERRLRICILDASNAQPPPINAAPSVVPRSFPSSAHAFMPSSPLPPSIFPPGCVPPPQVLAAFINSQQSRVVGGFLGSASPPGSGASSSQSPPFVSHIPMGKSSPASAPQLSAPTAPSSTFMEAMLASFMSFYGNKGAFGGPFASPFAVHPAPPSSDPSSSRLPCNVAVDDGHDNIDDNDGDACIFVPLRAHTI</sequence>
<dbReference type="InterPro" id="IPR037181">
    <property type="entry name" value="SUFU_N"/>
</dbReference>
<dbReference type="InterPro" id="IPR038489">
    <property type="entry name" value="SUFU_C_sf"/>
</dbReference>
<comment type="similarity">
    <text evidence="2">Belongs to the GET4 family.</text>
</comment>
<evidence type="ECO:0000256" key="1">
    <source>
        <dbReference type="ARBA" id="ARBA00004514"/>
    </source>
</evidence>
<evidence type="ECO:0000259" key="6">
    <source>
        <dbReference type="Pfam" id="PF05076"/>
    </source>
</evidence>